<dbReference type="AlphaFoldDB" id="A0A1E8PMN0"/>
<accession>A0A1E8PMN0</accession>
<evidence type="ECO:0000313" key="1">
    <source>
        <dbReference type="EMBL" id="OFJ47582.1"/>
    </source>
</evidence>
<evidence type="ECO:0000313" key="2">
    <source>
        <dbReference type="Proteomes" id="UP000092634"/>
    </source>
</evidence>
<comment type="caution">
    <text evidence="1">The sequence shown here is derived from an EMBL/GenBank/DDBJ whole genome shotgun (WGS) entry which is preliminary data.</text>
</comment>
<name>A0A1E8PMN0_9BURK</name>
<protein>
    <submittedName>
        <fullName evidence="1">Uncharacterized protein</fullName>
    </submittedName>
</protein>
<organism evidence="1 2">
    <name type="scientific">Janthinobacterium lividum</name>
    <dbReference type="NCBI Taxonomy" id="29581"/>
    <lineage>
        <taxon>Bacteria</taxon>
        <taxon>Pseudomonadati</taxon>
        <taxon>Pseudomonadota</taxon>
        <taxon>Betaproteobacteria</taxon>
        <taxon>Burkholderiales</taxon>
        <taxon>Oxalobacteraceae</taxon>
        <taxon>Janthinobacterium</taxon>
    </lineage>
</organism>
<dbReference type="Proteomes" id="UP000092634">
    <property type="component" value="Unassembled WGS sequence"/>
</dbReference>
<reference evidence="1 2" key="1">
    <citation type="submission" date="2016-10" db="EMBL/GenBank/DDBJ databases">
        <title>Updated version of Genome Assembly of Janthinobacterium lividum ERGS5:01.</title>
        <authorList>
            <person name="Kumar R."/>
            <person name="Acharya V."/>
            <person name="Singh D."/>
        </authorList>
    </citation>
    <scope>NUCLEOTIDE SEQUENCE [LARGE SCALE GENOMIC DNA]</scope>
    <source>
        <strain evidence="1 2">ERGS5:01</strain>
    </source>
</reference>
<sequence length="129" mass="14122">MSNRDIVLMAALVVGAVLYMKRAKAKPTTKDPEGNQAQTNNIQDQRWNALASGAWKLLKDAQNKEGGAAFLMKNWMGQTVTSDGKPVGEELGDMFPYAYGDGVSDSIDYGDTPNLIDGLFKTTSGMWWQ</sequence>
<dbReference type="EMBL" id="MAQB02000003">
    <property type="protein sequence ID" value="OFJ47582.1"/>
    <property type="molecule type" value="Genomic_DNA"/>
</dbReference>
<proteinExistence type="predicted"/>
<gene>
    <name evidence="1" type="ORF">BA896_023265</name>
</gene>